<reference evidence="3 4" key="1">
    <citation type="journal article" date="2014" name="Nat. Commun.">
        <title>Molecular traces of alternative social organization in a termite genome.</title>
        <authorList>
            <person name="Terrapon N."/>
            <person name="Li C."/>
            <person name="Robertson H.M."/>
            <person name="Ji L."/>
            <person name="Meng X."/>
            <person name="Booth W."/>
            <person name="Chen Z."/>
            <person name="Childers C.P."/>
            <person name="Glastad K.M."/>
            <person name="Gokhale K."/>
            <person name="Gowin J."/>
            <person name="Gronenberg W."/>
            <person name="Hermansen R.A."/>
            <person name="Hu H."/>
            <person name="Hunt B.G."/>
            <person name="Huylmans A.K."/>
            <person name="Khalil S.M."/>
            <person name="Mitchell R.D."/>
            <person name="Munoz-Torres M.C."/>
            <person name="Mustard J.A."/>
            <person name="Pan H."/>
            <person name="Reese J.T."/>
            <person name="Scharf M.E."/>
            <person name="Sun F."/>
            <person name="Vogel H."/>
            <person name="Xiao J."/>
            <person name="Yang W."/>
            <person name="Yang Z."/>
            <person name="Yang Z."/>
            <person name="Zhou J."/>
            <person name="Zhu J."/>
            <person name="Brent C.S."/>
            <person name="Elsik C.G."/>
            <person name="Goodisman M.A."/>
            <person name="Liberles D.A."/>
            <person name="Roe R.M."/>
            <person name="Vargo E.L."/>
            <person name="Vilcinskas A."/>
            <person name="Wang J."/>
            <person name="Bornberg-Bauer E."/>
            <person name="Korb J."/>
            <person name="Zhang G."/>
            <person name="Liebig J."/>
        </authorList>
    </citation>
    <scope>NUCLEOTIDE SEQUENCE [LARGE SCALE GENOMIC DNA]</scope>
    <source>
        <tissue evidence="3">Whole organism</tissue>
    </source>
</reference>
<evidence type="ECO:0000256" key="1">
    <source>
        <dbReference type="SAM" id="MobiDB-lite"/>
    </source>
</evidence>
<evidence type="ECO:0000256" key="2">
    <source>
        <dbReference type="SAM" id="SignalP"/>
    </source>
</evidence>
<keyword evidence="4" id="KW-1185">Reference proteome</keyword>
<evidence type="ECO:0000313" key="3">
    <source>
        <dbReference type="EMBL" id="KDR09565.1"/>
    </source>
</evidence>
<dbReference type="eggNOG" id="ENOG502S85Y">
    <property type="taxonomic scope" value="Eukaryota"/>
</dbReference>
<dbReference type="Proteomes" id="UP000027135">
    <property type="component" value="Unassembled WGS sequence"/>
</dbReference>
<evidence type="ECO:0008006" key="5">
    <source>
        <dbReference type="Google" id="ProtNLM"/>
    </source>
</evidence>
<dbReference type="EMBL" id="KK853235">
    <property type="protein sequence ID" value="KDR09565.1"/>
    <property type="molecule type" value="Genomic_DNA"/>
</dbReference>
<protein>
    <recommendedName>
        <fullName evidence="5">Translation initiation factor IF-2</fullName>
    </recommendedName>
</protein>
<evidence type="ECO:0000313" key="4">
    <source>
        <dbReference type="Proteomes" id="UP000027135"/>
    </source>
</evidence>
<dbReference type="AlphaFoldDB" id="A0A067QKG0"/>
<dbReference type="OrthoDB" id="6631087at2759"/>
<feature type="region of interest" description="Disordered" evidence="1">
    <location>
        <begin position="46"/>
        <end position="71"/>
    </location>
</feature>
<keyword evidence="2" id="KW-0732">Signal</keyword>
<proteinExistence type="predicted"/>
<feature type="signal peptide" evidence="2">
    <location>
        <begin position="1"/>
        <end position="29"/>
    </location>
</feature>
<feature type="chain" id="PRO_5001648106" description="Translation initiation factor IF-2" evidence="2">
    <location>
        <begin position="30"/>
        <end position="279"/>
    </location>
</feature>
<feature type="region of interest" description="Disordered" evidence="1">
    <location>
        <begin position="228"/>
        <end position="279"/>
    </location>
</feature>
<dbReference type="InParanoid" id="A0A067QKG0"/>
<gene>
    <name evidence="3" type="ORF">L798_00524</name>
</gene>
<sequence length="279" mass="30492">MTDKDVARVLWRQMALGAMLLASTASGQAENKWVWSGNARSISAGEAPTYTRGEVGRPPYRPPAPVFETSDFNNPPPFLQPSRPIPRPPNTYRPIDVTRPGGPGILNGPDGPRPGGSGILTGPVPSWEQRPGDKFAYKDYEHCKCAYAFNCASPGIKFGHCDTEKQYCCYNTKPNFNGRPPANRGPGLVDTSVRPTYERPILIGPGGPTGIVTDGGRPFKPPGGPYRPLGREDFDEDYGPNGKPYLGYGTINDQRFPRPPYDPYERSANIEAKKNGKKL</sequence>
<accession>A0A067QKG0</accession>
<organism evidence="3 4">
    <name type="scientific">Zootermopsis nevadensis</name>
    <name type="common">Dampwood termite</name>
    <dbReference type="NCBI Taxonomy" id="136037"/>
    <lineage>
        <taxon>Eukaryota</taxon>
        <taxon>Metazoa</taxon>
        <taxon>Ecdysozoa</taxon>
        <taxon>Arthropoda</taxon>
        <taxon>Hexapoda</taxon>
        <taxon>Insecta</taxon>
        <taxon>Pterygota</taxon>
        <taxon>Neoptera</taxon>
        <taxon>Polyneoptera</taxon>
        <taxon>Dictyoptera</taxon>
        <taxon>Blattodea</taxon>
        <taxon>Blattoidea</taxon>
        <taxon>Termitoidae</taxon>
        <taxon>Termopsidae</taxon>
        <taxon>Zootermopsis</taxon>
    </lineage>
</organism>
<name>A0A067QKG0_ZOONE</name>